<feature type="transmembrane region" description="Helical" evidence="1">
    <location>
        <begin position="79"/>
        <end position="101"/>
    </location>
</feature>
<keyword evidence="1" id="KW-0472">Membrane</keyword>
<dbReference type="EMBL" id="CP041616">
    <property type="protein sequence ID" value="QDO88083.1"/>
    <property type="molecule type" value="Genomic_DNA"/>
</dbReference>
<dbReference type="OrthoDB" id="783189at2"/>
<accession>A0A516G978</accession>
<evidence type="ECO:0000313" key="2">
    <source>
        <dbReference type="EMBL" id="QDO88083.1"/>
    </source>
</evidence>
<dbReference type="AlphaFoldDB" id="A0A516G978"/>
<evidence type="ECO:0000256" key="1">
    <source>
        <dbReference type="SAM" id="Phobius"/>
    </source>
</evidence>
<organism evidence="2 3">
    <name type="scientific">Ornithinimicrobium ciconiae</name>
    <dbReference type="NCBI Taxonomy" id="2594265"/>
    <lineage>
        <taxon>Bacteria</taxon>
        <taxon>Bacillati</taxon>
        <taxon>Actinomycetota</taxon>
        <taxon>Actinomycetes</taxon>
        <taxon>Micrococcales</taxon>
        <taxon>Ornithinimicrobiaceae</taxon>
        <taxon>Ornithinimicrobium</taxon>
    </lineage>
</organism>
<proteinExistence type="predicted"/>
<gene>
    <name evidence="2" type="ORF">FNH13_06750</name>
</gene>
<evidence type="ECO:0000313" key="3">
    <source>
        <dbReference type="Proteomes" id="UP000315395"/>
    </source>
</evidence>
<keyword evidence="3" id="KW-1185">Reference proteome</keyword>
<dbReference type="KEGG" id="orz:FNH13_06750"/>
<name>A0A516G978_9MICO</name>
<keyword evidence="1" id="KW-0812">Transmembrane</keyword>
<sequence length="107" mass="11809">MGDRSDRTWWHRLFPGANVGFWWRSLVCTLAWTVVLVVAGLLLSDHARRGESTAVNLGLCGVLIYPVTAFLAARSPSRWGWGTYLTISLVFAWVFGASVFFGTDVGS</sequence>
<feature type="transmembrane region" description="Helical" evidence="1">
    <location>
        <begin position="20"/>
        <end position="43"/>
    </location>
</feature>
<keyword evidence="1" id="KW-1133">Transmembrane helix</keyword>
<protein>
    <submittedName>
        <fullName evidence="2">Uncharacterized protein</fullName>
    </submittedName>
</protein>
<dbReference type="Proteomes" id="UP000315395">
    <property type="component" value="Chromosome"/>
</dbReference>
<feature type="transmembrane region" description="Helical" evidence="1">
    <location>
        <begin position="55"/>
        <end position="73"/>
    </location>
</feature>
<dbReference type="RefSeq" id="WP_143782758.1">
    <property type="nucleotide sequence ID" value="NZ_CP041616.1"/>
</dbReference>
<reference evidence="2 3" key="1">
    <citation type="submission" date="2019-07" db="EMBL/GenBank/DDBJ databases">
        <title>complete genome sequencing of Ornithinimicrobium sp. H23M54.</title>
        <authorList>
            <person name="Bae J.-W."/>
            <person name="Lee S.-Y."/>
        </authorList>
    </citation>
    <scope>NUCLEOTIDE SEQUENCE [LARGE SCALE GENOMIC DNA]</scope>
    <source>
        <strain evidence="2 3">H23M54</strain>
    </source>
</reference>